<gene>
    <name evidence="2" type="primary">rri1</name>
    <name evidence="2" type="ORF">HSR121_0297</name>
</gene>
<dbReference type="EMBL" id="CP064787">
    <property type="protein sequence ID" value="QSG04653.1"/>
    <property type="molecule type" value="Genomic_DNA"/>
</dbReference>
<dbReference type="GO" id="GO:0046872">
    <property type="term" value="F:metal ion binding"/>
    <property type="evidence" value="ECO:0007669"/>
    <property type="project" value="UniProtKB-KW"/>
</dbReference>
<feature type="domain" description="MPN" evidence="1">
    <location>
        <begin position="10"/>
        <end position="131"/>
    </location>
</feature>
<dbReference type="Pfam" id="PF26422">
    <property type="entry name" value="Halo_JAB_MPN"/>
    <property type="match status" value="1"/>
</dbReference>
<sequence>MRLFRNSGIIGIAESALTFALEASRDSHPNEYMGLLRGEDARKLGLEESGTVLTDVLIIPGTESNPVSATVKTSMVPNDMRAAGSVHSHPNGVLRPSDADLATFTKGDVHIIVGAPYERDDWQAFDREGQPIDLPVLDVDPPEEEFFDFTQEDIDRELLPSEEDDRGGWLF</sequence>
<dbReference type="PROSITE" id="PS50249">
    <property type="entry name" value="MPN"/>
    <property type="match status" value="1"/>
</dbReference>
<name>A0A897MZY0_9EURY</name>
<keyword evidence="2" id="KW-0647">Proteasome</keyword>
<dbReference type="GeneID" id="68853951"/>
<reference evidence="2" key="1">
    <citation type="submission" date="2020-11" db="EMBL/GenBank/DDBJ databases">
        <title>Carbohydrate-dependent, anaerobic sulfur respiration: A novel catabolism in halophilic archaea.</title>
        <authorList>
            <person name="Sorokin D.Y."/>
            <person name="Messina E."/>
            <person name="Smedile F."/>
            <person name="La Cono V."/>
            <person name="Hallsworth J.E."/>
            <person name="Yakimov M.M."/>
        </authorList>
    </citation>
    <scope>NUCLEOTIDE SEQUENCE</scope>
    <source>
        <strain evidence="2">HSR12-1</strain>
    </source>
</reference>
<dbReference type="InterPro" id="IPR037518">
    <property type="entry name" value="MPN"/>
</dbReference>
<dbReference type="GO" id="GO:0008237">
    <property type="term" value="F:metallopeptidase activity"/>
    <property type="evidence" value="ECO:0007669"/>
    <property type="project" value="UniProtKB-KW"/>
</dbReference>
<dbReference type="RefSeq" id="WP_229114105.1">
    <property type="nucleotide sequence ID" value="NZ_CP064787.1"/>
</dbReference>
<proteinExistence type="predicted"/>
<organism evidence="2 3">
    <name type="scientific">Halapricum desulfuricans</name>
    <dbReference type="NCBI Taxonomy" id="2841257"/>
    <lineage>
        <taxon>Archaea</taxon>
        <taxon>Methanobacteriati</taxon>
        <taxon>Methanobacteriota</taxon>
        <taxon>Stenosarchaea group</taxon>
        <taxon>Halobacteria</taxon>
        <taxon>Halobacteriales</taxon>
        <taxon>Haloarculaceae</taxon>
        <taxon>Halapricum</taxon>
    </lineage>
</organism>
<dbReference type="CDD" id="cd08072">
    <property type="entry name" value="MPN_archaeal"/>
    <property type="match status" value="1"/>
</dbReference>
<dbReference type="GO" id="GO:0006508">
    <property type="term" value="P:proteolysis"/>
    <property type="evidence" value="ECO:0007669"/>
    <property type="project" value="UniProtKB-KW"/>
</dbReference>
<dbReference type="AlphaFoldDB" id="A0A897MZY0"/>
<evidence type="ECO:0000259" key="1">
    <source>
        <dbReference type="PROSITE" id="PS50249"/>
    </source>
</evidence>
<dbReference type="Gene3D" id="3.40.140.10">
    <property type="entry name" value="Cytidine Deaminase, domain 2"/>
    <property type="match status" value="1"/>
</dbReference>
<dbReference type="GO" id="GO:0000502">
    <property type="term" value="C:proteasome complex"/>
    <property type="evidence" value="ECO:0007669"/>
    <property type="project" value="UniProtKB-KW"/>
</dbReference>
<evidence type="ECO:0000313" key="2">
    <source>
        <dbReference type="EMBL" id="QSG04653.1"/>
    </source>
</evidence>
<dbReference type="InterPro" id="IPR058877">
    <property type="entry name" value="JAB/MPN_dom-containing"/>
</dbReference>
<protein>
    <submittedName>
        <fullName evidence="2">Proteasome lid subunit RPN8/RPN11, contains Jab1/MPN domain metalloenzyme (JAMM) motif</fullName>
    </submittedName>
</protein>
<dbReference type="SUPFAM" id="SSF102712">
    <property type="entry name" value="JAB1/MPN domain"/>
    <property type="match status" value="1"/>
</dbReference>
<evidence type="ECO:0000313" key="3">
    <source>
        <dbReference type="Proteomes" id="UP000663525"/>
    </source>
</evidence>
<accession>A0A897MZY0</accession>
<dbReference type="Proteomes" id="UP000663525">
    <property type="component" value="Chromosome"/>
</dbReference>